<accession>A0ABU7FIU1</accession>
<dbReference type="PROSITE" id="PS51257">
    <property type="entry name" value="PROKAR_LIPOPROTEIN"/>
    <property type="match status" value="1"/>
</dbReference>
<evidence type="ECO:0000313" key="3">
    <source>
        <dbReference type="EMBL" id="MED7823059.1"/>
    </source>
</evidence>
<feature type="signal peptide" evidence="1">
    <location>
        <begin position="1"/>
        <end position="23"/>
    </location>
</feature>
<dbReference type="InterPro" id="IPR030678">
    <property type="entry name" value="Peptide/Ni-bd"/>
</dbReference>
<keyword evidence="4" id="KW-1185">Reference proteome</keyword>
<dbReference type="InterPro" id="IPR000914">
    <property type="entry name" value="SBP_5_dom"/>
</dbReference>
<reference evidence="3" key="1">
    <citation type="submission" date="2024-01" db="EMBL/GenBank/DDBJ databases">
        <title>First draft genome sequence data of TA4-1, the type strain of Gram-positive actinobacterium Streptomyces chiangmaiensis.</title>
        <authorList>
            <person name="Yasawong M."/>
            <person name="Nantapong N."/>
        </authorList>
    </citation>
    <scope>NUCLEOTIDE SEQUENCE</scope>
    <source>
        <strain evidence="3">TA4-1</strain>
    </source>
</reference>
<dbReference type="Gene3D" id="3.10.105.10">
    <property type="entry name" value="Dipeptide-binding Protein, Domain 3"/>
    <property type="match status" value="1"/>
</dbReference>
<protein>
    <submittedName>
        <fullName evidence="3">ABC transporter substrate-binding protein</fullName>
    </submittedName>
</protein>
<feature type="chain" id="PRO_5046394521" evidence="1">
    <location>
        <begin position="24"/>
        <end position="557"/>
    </location>
</feature>
<feature type="domain" description="Solute-binding protein family 5" evidence="2">
    <location>
        <begin position="89"/>
        <end position="456"/>
    </location>
</feature>
<comment type="caution">
    <text evidence="3">The sequence shown here is derived from an EMBL/GenBank/DDBJ whole genome shotgun (WGS) entry which is preliminary data.</text>
</comment>
<proteinExistence type="predicted"/>
<dbReference type="EMBL" id="JAYWVC010000035">
    <property type="protein sequence ID" value="MED7823059.1"/>
    <property type="molecule type" value="Genomic_DNA"/>
</dbReference>
<evidence type="ECO:0000259" key="2">
    <source>
        <dbReference type="Pfam" id="PF00496"/>
    </source>
</evidence>
<dbReference type="SUPFAM" id="SSF53850">
    <property type="entry name" value="Periplasmic binding protein-like II"/>
    <property type="match status" value="1"/>
</dbReference>
<evidence type="ECO:0000256" key="1">
    <source>
        <dbReference type="SAM" id="SignalP"/>
    </source>
</evidence>
<dbReference type="Gene3D" id="3.90.76.10">
    <property type="entry name" value="Dipeptide-binding Protein, Domain 1"/>
    <property type="match status" value="1"/>
</dbReference>
<dbReference type="Gene3D" id="3.40.190.10">
    <property type="entry name" value="Periplasmic binding protein-like II"/>
    <property type="match status" value="1"/>
</dbReference>
<sequence length="557" mass="61829">MMRRPRINTAVLAALMTSTLVLAGCTGTEDTGSGANKDGMIAYLNYPGIGGGSAPQANYNPYLDASRLRATDFVYESLYQVENNSCHEVPWLAKSYTWQDSRTLVFDIREGVQWNDSKPFTAEDVAFTFNMIKKYDVLDTRAVWPDLESVAATGGDKVTFTFKQPGASAFTRIAAVPIIPEHIWSKVADPAKFANAEKPVGTGPMTVKSFNPQQLVVERNPRYWQADKVKVKEIRFKANNGTPEIEQLKMSRGEYDTNGMFIPDVKKSYVDRDPAHHHYWYAPGGVISIYMNLTKAPFTDSAFRRALTTAFDRQKVADRAQLGYVKTASQSGLVVPGQSQWLPPGTKDEDRIGYDPKAADAALTAAGYAKDAQGRRLGKDGEPITFKFKVPSTYTDWVAAAEILVKDLKDLGLQVDLDRTTPESHDQDRSIGHYDMIFGVHGGDCNIYTDFAYPLGSAGTAPIGKRAFSNEIRWKDKATDDLIDRLRVATSKEEQKTAVAGLVKIMDEQVPMIPIWYGAKWFQYDTSRAVGWPNEKDPYAAGGDNLILLTHLRPAKD</sequence>
<dbReference type="InterPro" id="IPR039424">
    <property type="entry name" value="SBP_5"/>
</dbReference>
<organism evidence="3 4">
    <name type="scientific">Streptomyces chiangmaiensis</name>
    <dbReference type="NCBI Taxonomy" id="766497"/>
    <lineage>
        <taxon>Bacteria</taxon>
        <taxon>Bacillati</taxon>
        <taxon>Actinomycetota</taxon>
        <taxon>Actinomycetes</taxon>
        <taxon>Kitasatosporales</taxon>
        <taxon>Streptomycetaceae</taxon>
        <taxon>Streptomyces</taxon>
    </lineage>
</organism>
<dbReference type="Pfam" id="PF00496">
    <property type="entry name" value="SBP_bac_5"/>
    <property type="match status" value="1"/>
</dbReference>
<dbReference type="Proteomes" id="UP001333996">
    <property type="component" value="Unassembled WGS sequence"/>
</dbReference>
<keyword evidence="1" id="KW-0732">Signal</keyword>
<evidence type="ECO:0000313" key="4">
    <source>
        <dbReference type="Proteomes" id="UP001333996"/>
    </source>
</evidence>
<gene>
    <name evidence="3" type="ORF">VXC91_13970</name>
</gene>
<dbReference type="PIRSF" id="PIRSF002741">
    <property type="entry name" value="MppA"/>
    <property type="match status" value="1"/>
</dbReference>
<name>A0ABU7FIU1_9ACTN</name>
<dbReference type="RefSeq" id="WP_329507484.1">
    <property type="nucleotide sequence ID" value="NZ_BAAAYZ010000236.1"/>
</dbReference>
<dbReference type="PANTHER" id="PTHR30290">
    <property type="entry name" value="PERIPLASMIC BINDING COMPONENT OF ABC TRANSPORTER"/>
    <property type="match status" value="1"/>
</dbReference>
<dbReference type="CDD" id="cd08509">
    <property type="entry name" value="PBP2_TmCBP_oligosaccharides_like"/>
    <property type="match status" value="1"/>
</dbReference>